<keyword evidence="2" id="KW-1185">Reference proteome</keyword>
<sequence length="543" mass="62085">MNSTTLGVPKQSTDDAEELQHLLRHTTPTPRPEDVLVCLGRFEDDVTRIDAELHRLKLAITLLEGKRQWMNQYVEAGRSLLAPIRKLPEELLQHIFQVCCEDGIDIVVRKEFNATPQPVVLSRVCTLWRGLTTSLPNLWSTLRYEIHRSESVEEGDRCRRITDLFLQRAQHAPLALSFNVPHLVDNIIIHMNPTLDELCRRAAQWISVSLAIPSVFLQQPIFYSLRGKLQNLRTIQFLEYPHRDLGEFLSILDFLGPCPALRSADLDFCIDRPTNCLPTIPWSQLTSLVLVSCSGTPSLSHIVPLCQNLMNLTVEVHGHWTETVRDIHTMTKVRSLTVNAVRRQSPVFREFFQRFTFPNLQFLGMSNVVNSYGSVEEEELSAVIEFLRRSSCPLHSLSIDNCPFDVEQVVRLLQHLPRLSSLHLRETPGYCQDDFICTPHLFKRLGFEQSRPPLLPHLTNLKFTVNANTLPESDALFEVVTSRRNAGSVTTESDVERLQVVEATFLNKERTPSLVPEGLERLESLRECGLKVIIILGVQRRFW</sequence>
<name>A0ABR2ZET3_9AGAR</name>
<dbReference type="Proteomes" id="UP001437256">
    <property type="component" value="Unassembled WGS sequence"/>
</dbReference>
<dbReference type="InterPro" id="IPR032675">
    <property type="entry name" value="LRR_dom_sf"/>
</dbReference>
<evidence type="ECO:0000313" key="1">
    <source>
        <dbReference type="EMBL" id="KAL0059780.1"/>
    </source>
</evidence>
<comment type="caution">
    <text evidence="1">The sequence shown here is derived from an EMBL/GenBank/DDBJ whole genome shotgun (WGS) entry which is preliminary data.</text>
</comment>
<dbReference type="Gene3D" id="3.80.10.10">
    <property type="entry name" value="Ribonuclease Inhibitor"/>
    <property type="match status" value="1"/>
</dbReference>
<evidence type="ECO:0000313" key="2">
    <source>
        <dbReference type="Proteomes" id="UP001437256"/>
    </source>
</evidence>
<proteinExistence type="predicted"/>
<dbReference type="EMBL" id="JBBXMP010000207">
    <property type="protein sequence ID" value="KAL0059780.1"/>
    <property type="molecule type" value="Genomic_DNA"/>
</dbReference>
<accession>A0ABR2ZET3</accession>
<evidence type="ECO:0008006" key="3">
    <source>
        <dbReference type="Google" id="ProtNLM"/>
    </source>
</evidence>
<dbReference type="SUPFAM" id="SSF52047">
    <property type="entry name" value="RNI-like"/>
    <property type="match status" value="1"/>
</dbReference>
<gene>
    <name evidence="1" type="ORF">AAF712_013467</name>
</gene>
<reference evidence="1 2" key="1">
    <citation type="submission" date="2024-05" db="EMBL/GenBank/DDBJ databases">
        <title>A draft genome resource for the thread blight pathogen Marasmius tenuissimus strain MS-2.</title>
        <authorList>
            <person name="Yulfo-Soto G.E."/>
            <person name="Baruah I.K."/>
            <person name="Amoako-Attah I."/>
            <person name="Bukari Y."/>
            <person name="Meinhardt L.W."/>
            <person name="Bailey B.A."/>
            <person name="Cohen S.P."/>
        </authorList>
    </citation>
    <scope>NUCLEOTIDE SEQUENCE [LARGE SCALE GENOMIC DNA]</scope>
    <source>
        <strain evidence="1 2">MS-2</strain>
    </source>
</reference>
<protein>
    <recommendedName>
        <fullName evidence="3">F-box domain-containing protein</fullName>
    </recommendedName>
</protein>
<organism evidence="1 2">
    <name type="scientific">Marasmius tenuissimus</name>
    <dbReference type="NCBI Taxonomy" id="585030"/>
    <lineage>
        <taxon>Eukaryota</taxon>
        <taxon>Fungi</taxon>
        <taxon>Dikarya</taxon>
        <taxon>Basidiomycota</taxon>
        <taxon>Agaricomycotina</taxon>
        <taxon>Agaricomycetes</taxon>
        <taxon>Agaricomycetidae</taxon>
        <taxon>Agaricales</taxon>
        <taxon>Marasmiineae</taxon>
        <taxon>Marasmiaceae</taxon>
        <taxon>Marasmius</taxon>
    </lineage>
</organism>